<feature type="transmembrane region" description="Helical" evidence="7">
    <location>
        <begin position="333"/>
        <end position="353"/>
    </location>
</feature>
<evidence type="ECO:0000256" key="6">
    <source>
        <dbReference type="ARBA" id="ARBA00023136"/>
    </source>
</evidence>
<comment type="caution">
    <text evidence="9">The sequence shown here is derived from an EMBL/GenBank/DDBJ whole genome shotgun (WGS) entry which is preliminary data.</text>
</comment>
<feature type="transmembrane region" description="Helical" evidence="7">
    <location>
        <begin position="203"/>
        <end position="225"/>
    </location>
</feature>
<dbReference type="InterPro" id="IPR050189">
    <property type="entry name" value="MFS_Efflux_Transporters"/>
</dbReference>
<evidence type="ECO:0000259" key="8">
    <source>
        <dbReference type="PROSITE" id="PS50850"/>
    </source>
</evidence>
<dbReference type="InterPro" id="IPR036259">
    <property type="entry name" value="MFS_trans_sf"/>
</dbReference>
<protein>
    <submittedName>
        <fullName evidence="9">MFS transporter, DHA1 family, arabinose polymer transporter</fullName>
    </submittedName>
</protein>
<evidence type="ECO:0000256" key="5">
    <source>
        <dbReference type="ARBA" id="ARBA00022989"/>
    </source>
</evidence>
<proteinExistence type="predicted"/>
<dbReference type="Pfam" id="PF07690">
    <property type="entry name" value="MFS_1"/>
    <property type="match status" value="1"/>
</dbReference>
<feature type="transmembrane region" description="Helical" evidence="7">
    <location>
        <begin position="73"/>
        <end position="92"/>
    </location>
</feature>
<feature type="transmembrane region" description="Helical" evidence="7">
    <location>
        <begin position="266"/>
        <end position="287"/>
    </location>
</feature>
<accession>A0AAX2EDA4</accession>
<evidence type="ECO:0000256" key="2">
    <source>
        <dbReference type="ARBA" id="ARBA00022448"/>
    </source>
</evidence>
<dbReference type="Gene3D" id="1.20.1250.20">
    <property type="entry name" value="MFS general substrate transporter like domains"/>
    <property type="match status" value="2"/>
</dbReference>
<feature type="transmembrane region" description="Helical" evidence="7">
    <location>
        <begin position="98"/>
        <end position="119"/>
    </location>
</feature>
<name>A0AAX2EDA4_9BACI</name>
<gene>
    <name evidence="9" type="ORF">SAMN04489762_1066</name>
</gene>
<evidence type="ECO:0000256" key="7">
    <source>
        <dbReference type="SAM" id="Phobius"/>
    </source>
</evidence>
<keyword evidence="2" id="KW-0813">Transport</keyword>
<dbReference type="SUPFAM" id="SSF103473">
    <property type="entry name" value="MFS general substrate transporter"/>
    <property type="match status" value="1"/>
</dbReference>
<dbReference type="AlphaFoldDB" id="A0AAX2EDA4"/>
<evidence type="ECO:0000256" key="3">
    <source>
        <dbReference type="ARBA" id="ARBA00022475"/>
    </source>
</evidence>
<evidence type="ECO:0000313" key="9">
    <source>
        <dbReference type="EMBL" id="SEM79861.1"/>
    </source>
</evidence>
<dbReference type="InterPro" id="IPR011701">
    <property type="entry name" value="MFS"/>
</dbReference>
<dbReference type="PANTHER" id="PTHR43124">
    <property type="entry name" value="PURINE EFFLUX PUMP PBUE"/>
    <property type="match status" value="1"/>
</dbReference>
<feature type="transmembrane region" description="Helical" evidence="7">
    <location>
        <begin position="293"/>
        <end position="312"/>
    </location>
</feature>
<keyword evidence="4 7" id="KW-0812">Transmembrane</keyword>
<keyword evidence="5 7" id="KW-1133">Transmembrane helix</keyword>
<dbReference type="CDD" id="cd17324">
    <property type="entry name" value="MFS_NepI_like"/>
    <property type="match status" value="1"/>
</dbReference>
<feature type="transmembrane region" description="Helical" evidence="7">
    <location>
        <begin position="240"/>
        <end position="259"/>
    </location>
</feature>
<organism evidence="9 10">
    <name type="scientific">Terribacillus saccharophilus</name>
    <dbReference type="NCBI Taxonomy" id="361277"/>
    <lineage>
        <taxon>Bacteria</taxon>
        <taxon>Bacillati</taxon>
        <taxon>Bacillota</taxon>
        <taxon>Bacilli</taxon>
        <taxon>Bacillales</taxon>
        <taxon>Bacillaceae</taxon>
        <taxon>Terribacillus</taxon>
    </lineage>
</organism>
<keyword evidence="6 7" id="KW-0472">Membrane</keyword>
<dbReference type="RefSeq" id="WP_093879944.1">
    <property type="nucleotide sequence ID" value="NZ_FOCD01000001.1"/>
</dbReference>
<feature type="transmembrane region" description="Helical" evidence="7">
    <location>
        <begin position="159"/>
        <end position="182"/>
    </location>
</feature>
<evidence type="ECO:0000256" key="1">
    <source>
        <dbReference type="ARBA" id="ARBA00004651"/>
    </source>
</evidence>
<dbReference type="PANTHER" id="PTHR43124:SF3">
    <property type="entry name" value="CHLORAMPHENICOL EFFLUX PUMP RV0191"/>
    <property type="match status" value="1"/>
</dbReference>
<feature type="transmembrane region" description="Helical" evidence="7">
    <location>
        <begin position="49"/>
        <end position="66"/>
    </location>
</feature>
<dbReference type="PROSITE" id="PS50850">
    <property type="entry name" value="MFS"/>
    <property type="match status" value="1"/>
</dbReference>
<evidence type="ECO:0000256" key="4">
    <source>
        <dbReference type="ARBA" id="ARBA00022692"/>
    </source>
</evidence>
<sequence>MKKYPVSIFILAIGAFAIGMTEFVLMGILPEVAHDLDISISKAGHFVSVYALGVAIGGPIMTLLTLKVPRKRLIILLVLFSIIGNLGSAFAPSYGSLILFRIIASLTHGTYMGACALLATKLVSKELSGRAVSLIFAGLLSSNVFGVPLGTFISQHLSWRYSFGVIVILGVISLLGIIFIVPDQKDKSVFNVKQEIFASFKPQIILALLITFFGFGGMYLVFTYITPILTDISGFNTGSISWLLLIFGVGSTVGSIVGGKLSDWKLMPWLMINIIILVIIMSIFGAVVPFKIWVIPMTFIWGLFAYSLLPTIQTRLVTLASDAPNLASTLTNSAFNISISFAAFFGGIMIEVFSLRQMFFLGAIQSFIGLLVAFMSYGLDKKKNSRLRLNE</sequence>
<comment type="subcellular location">
    <subcellularLocation>
        <location evidence="1">Cell membrane</location>
        <topology evidence="1">Multi-pass membrane protein</topology>
    </subcellularLocation>
</comment>
<feature type="transmembrane region" description="Helical" evidence="7">
    <location>
        <begin position="7"/>
        <end position="29"/>
    </location>
</feature>
<feature type="transmembrane region" description="Helical" evidence="7">
    <location>
        <begin position="359"/>
        <end position="379"/>
    </location>
</feature>
<dbReference type="GO" id="GO:0005886">
    <property type="term" value="C:plasma membrane"/>
    <property type="evidence" value="ECO:0007669"/>
    <property type="project" value="UniProtKB-SubCell"/>
</dbReference>
<evidence type="ECO:0000313" key="10">
    <source>
        <dbReference type="Proteomes" id="UP000199735"/>
    </source>
</evidence>
<reference evidence="9 10" key="1">
    <citation type="submission" date="2016-10" db="EMBL/GenBank/DDBJ databases">
        <authorList>
            <person name="Varghese N."/>
            <person name="Submissions S."/>
        </authorList>
    </citation>
    <scope>NUCLEOTIDE SEQUENCE [LARGE SCALE GENOMIC DNA]</scope>
    <source>
        <strain evidence="9 10">DSM 21619</strain>
    </source>
</reference>
<dbReference type="GO" id="GO:0022857">
    <property type="term" value="F:transmembrane transporter activity"/>
    <property type="evidence" value="ECO:0007669"/>
    <property type="project" value="InterPro"/>
</dbReference>
<feature type="transmembrane region" description="Helical" evidence="7">
    <location>
        <begin position="131"/>
        <end position="153"/>
    </location>
</feature>
<dbReference type="Proteomes" id="UP000199735">
    <property type="component" value="Unassembled WGS sequence"/>
</dbReference>
<keyword evidence="3" id="KW-1003">Cell membrane</keyword>
<dbReference type="EMBL" id="FOCD01000001">
    <property type="protein sequence ID" value="SEM79861.1"/>
    <property type="molecule type" value="Genomic_DNA"/>
</dbReference>
<dbReference type="InterPro" id="IPR020846">
    <property type="entry name" value="MFS_dom"/>
</dbReference>
<feature type="domain" description="Major facilitator superfamily (MFS) profile" evidence="8">
    <location>
        <begin position="7"/>
        <end position="381"/>
    </location>
</feature>